<feature type="compositionally biased region" description="Low complexity" evidence="1">
    <location>
        <begin position="50"/>
        <end position="61"/>
    </location>
</feature>
<feature type="compositionally biased region" description="Basic and acidic residues" evidence="1">
    <location>
        <begin position="447"/>
        <end position="456"/>
    </location>
</feature>
<dbReference type="Pfam" id="PF12763">
    <property type="entry name" value="EH"/>
    <property type="match status" value="1"/>
</dbReference>
<evidence type="ECO:0000259" key="2">
    <source>
        <dbReference type="PROSITE" id="PS50031"/>
    </source>
</evidence>
<feature type="compositionally biased region" description="Polar residues" evidence="1">
    <location>
        <begin position="126"/>
        <end position="149"/>
    </location>
</feature>
<feature type="compositionally biased region" description="Polar residues" evidence="1">
    <location>
        <begin position="1"/>
        <end position="22"/>
    </location>
</feature>
<organism evidence="3 4">
    <name type="scientific">Oidiodendron maius (strain Zn)</name>
    <dbReference type="NCBI Taxonomy" id="913774"/>
    <lineage>
        <taxon>Eukaryota</taxon>
        <taxon>Fungi</taxon>
        <taxon>Dikarya</taxon>
        <taxon>Ascomycota</taxon>
        <taxon>Pezizomycotina</taxon>
        <taxon>Leotiomycetes</taxon>
        <taxon>Leotiomycetes incertae sedis</taxon>
        <taxon>Myxotrichaceae</taxon>
        <taxon>Oidiodendron</taxon>
    </lineage>
</organism>
<reference evidence="4" key="2">
    <citation type="submission" date="2015-01" db="EMBL/GenBank/DDBJ databases">
        <title>Evolutionary Origins and Diversification of the Mycorrhizal Mutualists.</title>
        <authorList>
            <consortium name="DOE Joint Genome Institute"/>
            <consortium name="Mycorrhizal Genomics Consortium"/>
            <person name="Kohler A."/>
            <person name="Kuo A."/>
            <person name="Nagy L.G."/>
            <person name="Floudas D."/>
            <person name="Copeland A."/>
            <person name="Barry K.W."/>
            <person name="Cichocki N."/>
            <person name="Veneault-Fourrey C."/>
            <person name="LaButti K."/>
            <person name="Lindquist E.A."/>
            <person name="Lipzen A."/>
            <person name="Lundell T."/>
            <person name="Morin E."/>
            <person name="Murat C."/>
            <person name="Riley R."/>
            <person name="Ohm R."/>
            <person name="Sun H."/>
            <person name="Tunlid A."/>
            <person name="Henrissat B."/>
            <person name="Grigoriev I.V."/>
            <person name="Hibbett D.S."/>
            <person name="Martin F."/>
        </authorList>
    </citation>
    <scope>NUCLEOTIDE SEQUENCE [LARGE SCALE GENOMIC DNA]</scope>
    <source>
        <strain evidence="4">Zn</strain>
    </source>
</reference>
<feature type="domain" description="EH" evidence="2">
    <location>
        <begin position="488"/>
        <end position="570"/>
    </location>
</feature>
<dbReference type="OrthoDB" id="10045710at2759"/>
<dbReference type="InParanoid" id="A0A0C3HRU1"/>
<evidence type="ECO:0000256" key="1">
    <source>
        <dbReference type="SAM" id="MobiDB-lite"/>
    </source>
</evidence>
<feature type="compositionally biased region" description="Basic residues" evidence="1">
    <location>
        <begin position="457"/>
        <end position="472"/>
    </location>
</feature>
<evidence type="ECO:0000313" key="3">
    <source>
        <dbReference type="EMBL" id="KIN04987.1"/>
    </source>
</evidence>
<keyword evidence="4" id="KW-1185">Reference proteome</keyword>
<feature type="compositionally biased region" description="Polar residues" evidence="1">
    <location>
        <begin position="169"/>
        <end position="181"/>
    </location>
</feature>
<reference evidence="3 4" key="1">
    <citation type="submission" date="2014-04" db="EMBL/GenBank/DDBJ databases">
        <authorList>
            <consortium name="DOE Joint Genome Institute"/>
            <person name="Kuo A."/>
            <person name="Martino E."/>
            <person name="Perotto S."/>
            <person name="Kohler A."/>
            <person name="Nagy L.G."/>
            <person name="Floudas D."/>
            <person name="Copeland A."/>
            <person name="Barry K.W."/>
            <person name="Cichocki N."/>
            <person name="Veneault-Fourrey C."/>
            <person name="LaButti K."/>
            <person name="Lindquist E.A."/>
            <person name="Lipzen A."/>
            <person name="Lundell T."/>
            <person name="Morin E."/>
            <person name="Murat C."/>
            <person name="Sun H."/>
            <person name="Tunlid A."/>
            <person name="Henrissat B."/>
            <person name="Grigoriev I.V."/>
            <person name="Hibbett D.S."/>
            <person name="Martin F."/>
            <person name="Nordberg H.P."/>
            <person name="Cantor M.N."/>
            <person name="Hua S.X."/>
        </authorList>
    </citation>
    <scope>NUCLEOTIDE SEQUENCE [LARGE SCALE GENOMIC DNA]</scope>
    <source>
        <strain evidence="3 4">Zn</strain>
    </source>
</reference>
<feature type="compositionally biased region" description="Low complexity" evidence="1">
    <location>
        <begin position="397"/>
        <end position="409"/>
    </location>
</feature>
<feature type="compositionally biased region" description="Polar residues" evidence="1">
    <location>
        <begin position="75"/>
        <end position="90"/>
    </location>
</feature>
<evidence type="ECO:0000313" key="4">
    <source>
        <dbReference type="Proteomes" id="UP000054321"/>
    </source>
</evidence>
<gene>
    <name evidence="3" type="ORF">OIDMADRAFT_25593</name>
</gene>
<name>A0A0C3HRU1_OIDMZ</name>
<feature type="compositionally biased region" description="Basic and acidic residues" evidence="1">
    <location>
        <begin position="183"/>
        <end position="200"/>
    </location>
</feature>
<protein>
    <recommendedName>
        <fullName evidence="2">EH domain-containing protein</fullName>
    </recommendedName>
</protein>
<dbReference type="InterPro" id="IPR011992">
    <property type="entry name" value="EF-hand-dom_pair"/>
</dbReference>
<dbReference type="InterPro" id="IPR000261">
    <property type="entry name" value="EH_dom"/>
</dbReference>
<dbReference type="SMART" id="SM00027">
    <property type="entry name" value="EH"/>
    <property type="match status" value="1"/>
</dbReference>
<accession>A0A0C3HRU1</accession>
<dbReference type="EMBL" id="KN832872">
    <property type="protein sequence ID" value="KIN04987.1"/>
    <property type="molecule type" value="Genomic_DNA"/>
</dbReference>
<dbReference type="HOGENOM" id="CLU_014603_0_0_1"/>
<dbReference type="Proteomes" id="UP000054321">
    <property type="component" value="Unassembled WGS sequence"/>
</dbReference>
<feature type="compositionally biased region" description="Low complexity" evidence="1">
    <location>
        <begin position="344"/>
        <end position="361"/>
    </location>
</feature>
<dbReference type="CDD" id="cd00052">
    <property type="entry name" value="EH"/>
    <property type="match status" value="1"/>
</dbReference>
<feature type="region of interest" description="Disordered" evidence="1">
    <location>
        <begin position="1"/>
        <end position="373"/>
    </location>
</feature>
<dbReference type="PROSITE" id="PS50031">
    <property type="entry name" value="EH"/>
    <property type="match status" value="1"/>
</dbReference>
<sequence>MSTDSSRSPNPRHATSTSQNAALQGASLAFAKPAVKPKPEINNYSGKGGALAAAAKAGSGSPPKNVGKSTHETLDQSSLKYQSTGESSASGRGGDLERHNQSHLEPGNGSQYQAKSPSFIAATLAASRSVTPNHTGQLQSSSGRKQNPHPSYPPSSVGGLSPREILNQDLDTTPIAPTTSLIDHFEQRHAPTNHLREGSGLRRASTSASQIPSRHVKSQKSPVQARYRTPSQAPVKSQTAKPEIKSPKPISPVAFTGESKPIGSFKSLPISQAAPVLSQKQAASPKSPQPPPSRSPNPVFIARKASLPASQPAIPPSETQKSPASLSKPIPIPSKVGAQGTGGSYASSDDSFVSASDVQASLPPRRNTVPAHYRMTSSSSVTIDSLANAIVASSLASSRAGSPSKSAMSTPPLPPPRRSHIFRSHNDSSRTPSPGKGPQLRTTMRKPHQEEIDGNTHRRGHRNLVKKHPHKHHEGDRKRWRDEITERERKRYEAVWASNKGMYTSPSFDGGNEVCNLVVRDIWNRSRLPREVLEEVYALVDRKGEGALGKEEFVVGLWLIDQRLKGRKLPIRVTESVWRSVGILGGIKVKKAR</sequence>
<dbReference type="STRING" id="913774.A0A0C3HRU1"/>
<dbReference type="AlphaFoldDB" id="A0A0C3HRU1"/>
<feature type="compositionally biased region" description="Polar residues" evidence="1">
    <location>
        <begin position="229"/>
        <end position="240"/>
    </location>
</feature>
<dbReference type="SUPFAM" id="SSF47473">
    <property type="entry name" value="EF-hand"/>
    <property type="match status" value="1"/>
</dbReference>
<dbReference type="Gene3D" id="1.10.238.10">
    <property type="entry name" value="EF-hand"/>
    <property type="match status" value="1"/>
</dbReference>
<proteinExistence type="predicted"/>
<feature type="region of interest" description="Disordered" evidence="1">
    <location>
        <begin position="397"/>
        <end position="479"/>
    </location>
</feature>